<dbReference type="Pfam" id="PF01704">
    <property type="entry name" value="UDPGP"/>
    <property type="match status" value="1"/>
</dbReference>
<comment type="caution">
    <text evidence="4">The sequence shown here is derived from an EMBL/GenBank/DDBJ whole genome shotgun (WGS) entry which is preliminary data.</text>
</comment>
<dbReference type="GO" id="GO:0016779">
    <property type="term" value="F:nucleotidyltransferase activity"/>
    <property type="evidence" value="ECO:0007669"/>
    <property type="project" value="UniProtKB-KW"/>
</dbReference>
<keyword evidence="3 4" id="KW-0548">Nucleotidyltransferase</keyword>
<dbReference type="RefSeq" id="WP_311558526.1">
    <property type="nucleotide sequence ID" value="NZ_JAVREJ010000016.1"/>
</dbReference>
<name>A0ABU2NEZ0_9PSEU</name>
<reference evidence="5" key="1">
    <citation type="submission" date="2023-07" db="EMBL/GenBank/DDBJ databases">
        <title>30 novel species of actinomycetes from the DSMZ collection.</title>
        <authorList>
            <person name="Nouioui I."/>
        </authorList>
    </citation>
    <scope>NUCLEOTIDE SEQUENCE [LARGE SCALE GENOMIC DNA]</scope>
    <source>
        <strain evidence="5">DSM 45834</strain>
    </source>
</reference>
<keyword evidence="5" id="KW-1185">Reference proteome</keyword>
<comment type="similarity">
    <text evidence="1">Belongs to the UDPGP type 1 family.</text>
</comment>
<dbReference type="EMBL" id="JAVREJ010000016">
    <property type="protein sequence ID" value="MDT0352018.1"/>
    <property type="molecule type" value="Genomic_DNA"/>
</dbReference>
<evidence type="ECO:0000313" key="4">
    <source>
        <dbReference type="EMBL" id="MDT0352018.1"/>
    </source>
</evidence>
<dbReference type="Gene3D" id="2.160.10.10">
    <property type="entry name" value="Hexapeptide repeat proteins"/>
    <property type="match status" value="1"/>
</dbReference>
<organism evidence="4 5">
    <name type="scientific">Pseudonocardia charpentierae</name>
    <dbReference type="NCBI Taxonomy" id="3075545"/>
    <lineage>
        <taxon>Bacteria</taxon>
        <taxon>Bacillati</taxon>
        <taxon>Actinomycetota</taxon>
        <taxon>Actinomycetes</taxon>
        <taxon>Pseudonocardiales</taxon>
        <taxon>Pseudonocardiaceae</taxon>
        <taxon>Pseudonocardia</taxon>
    </lineage>
</organism>
<protein>
    <submittedName>
        <fullName evidence="4">UTP--glucose-1-phosphate uridylyltransferase</fullName>
    </submittedName>
</protein>
<dbReference type="SUPFAM" id="SSF53448">
    <property type="entry name" value="Nucleotide-diphospho-sugar transferases"/>
    <property type="match status" value="1"/>
</dbReference>
<dbReference type="InterPro" id="IPR029044">
    <property type="entry name" value="Nucleotide-diphossugar_trans"/>
</dbReference>
<sequence>MDSVAAALEKMRAAGAHPAELAAMTRRLEQLDDPDAGRLSGDVLEPLPDLPELDALPEPSAERAREVLDRLVVLKLNGGLGTSMGLSGPKSLLEVKPGKSFLDVIATQVLGLRERYGARLPLVLMNSSSTQGPSLEVLQRYDGLRDQDVPLDFLQGREPKLRADDLAPVEWPANPDLEWCPPGHGDLYTALAATGTLDRLLDAGLRWCFVSNSDNLGALADVRIAAWVADEGVPFAMEAVRGTAADRKGGHLALRRGSGADGLVVLRETAQVPEGDTSFGEVDRWRYYNTNNLWVDLQALKELQAADPAAPELPLIVNRKTVDPRDKSSTKVIQLETAMGAAVGSIPGARAVQVPRSRFAPVKTTNDLLVVWSDAYELTPDGRMTPTYEDGGPVVTLDDDHYKLVPDFEQRFAAGAPSLRRCTRLEVEGDVTFGAGVVVEGDVHVKGPRRVPDGEILRG</sequence>
<dbReference type="Gene3D" id="3.90.550.10">
    <property type="entry name" value="Spore Coat Polysaccharide Biosynthesis Protein SpsA, Chain A"/>
    <property type="match status" value="1"/>
</dbReference>
<dbReference type="PIRSF" id="PIRSF000806">
    <property type="entry name" value="UDPGP"/>
    <property type="match status" value="1"/>
</dbReference>
<dbReference type="InterPro" id="IPR016267">
    <property type="entry name" value="UDPGP_trans"/>
</dbReference>
<proteinExistence type="inferred from homology"/>
<dbReference type="Proteomes" id="UP001183202">
    <property type="component" value="Unassembled WGS sequence"/>
</dbReference>
<evidence type="ECO:0000256" key="2">
    <source>
        <dbReference type="ARBA" id="ARBA00022679"/>
    </source>
</evidence>
<dbReference type="InterPro" id="IPR002618">
    <property type="entry name" value="UDPGP_fam"/>
</dbReference>
<gene>
    <name evidence="4" type="ORF">RM445_21035</name>
</gene>
<dbReference type="PANTHER" id="PTHR43511">
    <property type="match status" value="1"/>
</dbReference>
<evidence type="ECO:0000256" key="3">
    <source>
        <dbReference type="ARBA" id="ARBA00022695"/>
    </source>
</evidence>
<keyword evidence="2" id="KW-0808">Transferase</keyword>
<evidence type="ECO:0000256" key="1">
    <source>
        <dbReference type="ARBA" id="ARBA00010401"/>
    </source>
</evidence>
<accession>A0ABU2NEZ0</accession>
<evidence type="ECO:0000313" key="5">
    <source>
        <dbReference type="Proteomes" id="UP001183202"/>
    </source>
</evidence>